<reference evidence="3 4" key="1">
    <citation type="journal article" date="2014" name="Nature">
        <title>The genome of the recently domesticated crop plant sugar beet (Beta vulgaris).</title>
        <authorList>
            <person name="Dohm J.C."/>
            <person name="Minoche A.E."/>
            <person name="Holtgrawe D."/>
            <person name="Capella-Gutierrez S."/>
            <person name="Zakrzewski F."/>
            <person name="Tafer H."/>
            <person name="Rupp O."/>
            <person name="Sorensen T.R."/>
            <person name="Stracke R."/>
            <person name="Reinhardt R."/>
            <person name="Goesmann A."/>
            <person name="Kraft T."/>
            <person name="Schulz B."/>
            <person name="Stadler P.F."/>
            <person name="Schmidt T."/>
            <person name="Gabaldon T."/>
            <person name="Lehrach H."/>
            <person name="Weisshaar B."/>
            <person name="Himmelbauer H."/>
        </authorList>
    </citation>
    <scope>NUCLEOTIDE SEQUENCE [LARGE SCALE GENOMIC DNA]</scope>
    <source>
        <tissue evidence="3">Taproot</tissue>
    </source>
</reference>
<dbReference type="Pfam" id="PF26130">
    <property type="entry name" value="PB1-like"/>
    <property type="match status" value="1"/>
</dbReference>
<feature type="domain" description="PB1-like" evidence="2">
    <location>
        <begin position="3"/>
        <end position="91"/>
    </location>
</feature>
<proteinExistence type="predicted"/>
<feature type="compositionally biased region" description="Acidic residues" evidence="1">
    <location>
        <begin position="281"/>
        <end position="291"/>
    </location>
</feature>
<evidence type="ECO:0000256" key="1">
    <source>
        <dbReference type="SAM" id="MobiDB-lite"/>
    </source>
</evidence>
<dbReference type="AlphaFoldDB" id="A0A0J8D0E0"/>
<dbReference type="InterPro" id="IPR058594">
    <property type="entry name" value="PB1-like_dom_pln"/>
</dbReference>
<accession>A0A0J8D0E0</accession>
<gene>
    <name evidence="3" type="ORF">BVRB_2g036860</name>
</gene>
<dbReference type="OrthoDB" id="1752323at2759"/>
<sequence>MQSATLRFRHGGLFKTPKNGLVYLGGECKTFEVDPDELCWWWIEKLAKKCGGYKKICEVHYLLPGLSLEEGLRRVYDDNEVREMTTVLVKKGFVDDPDLLPSALEYHTIVEVSVDVEGCSQRRAKKFTPKRAPNKEAKGGRKRAKEVICGPPTPESVFNLSPIPEEPPFTSYNNKPNDPTLPQNIILPEAKNNTPPITSPTQSKNTQPSSSLAQTNNNPPASTVAQTINTPPASNAAHTNITPPDYFLAQTNNNPPLSSPAQTNKTPLRNRSGARCKNVPEDYEVEPDSDFEAGNGGGLGATNPNYEDGEQLETQQL</sequence>
<evidence type="ECO:0000313" key="4">
    <source>
        <dbReference type="Proteomes" id="UP000035740"/>
    </source>
</evidence>
<name>A0A0J8D0E0_BETVV</name>
<protein>
    <recommendedName>
        <fullName evidence="2">PB1-like domain-containing protein</fullName>
    </recommendedName>
</protein>
<keyword evidence="4" id="KW-1185">Reference proteome</keyword>
<dbReference type="Gramene" id="KMT17588">
    <property type="protein sequence ID" value="KMT17588"/>
    <property type="gene ID" value="BVRB_2g036860"/>
</dbReference>
<dbReference type="Proteomes" id="UP000035740">
    <property type="component" value="Chromosome 2"/>
</dbReference>
<feature type="compositionally biased region" description="Polar residues" evidence="1">
    <location>
        <begin position="191"/>
        <end position="242"/>
    </location>
</feature>
<feature type="region of interest" description="Disordered" evidence="1">
    <location>
        <begin position="125"/>
        <end position="317"/>
    </location>
</feature>
<feature type="compositionally biased region" description="Polar residues" evidence="1">
    <location>
        <begin position="170"/>
        <end position="183"/>
    </location>
</feature>
<evidence type="ECO:0000259" key="2">
    <source>
        <dbReference type="Pfam" id="PF26130"/>
    </source>
</evidence>
<organism evidence="3 4">
    <name type="scientific">Beta vulgaris subsp. vulgaris</name>
    <name type="common">Beet</name>
    <dbReference type="NCBI Taxonomy" id="3555"/>
    <lineage>
        <taxon>Eukaryota</taxon>
        <taxon>Viridiplantae</taxon>
        <taxon>Streptophyta</taxon>
        <taxon>Embryophyta</taxon>
        <taxon>Tracheophyta</taxon>
        <taxon>Spermatophyta</taxon>
        <taxon>Magnoliopsida</taxon>
        <taxon>eudicotyledons</taxon>
        <taxon>Gunneridae</taxon>
        <taxon>Pentapetalae</taxon>
        <taxon>Caryophyllales</taxon>
        <taxon>Chenopodiaceae</taxon>
        <taxon>Betoideae</taxon>
        <taxon>Beta</taxon>
    </lineage>
</organism>
<feature type="compositionally biased region" description="Polar residues" evidence="1">
    <location>
        <begin position="249"/>
        <end position="269"/>
    </location>
</feature>
<evidence type="ECO:0000313" key="3">
    <source>
        <dbReference type="EMBL" id="KMT17588.1"/>
    </source>
</evidence>
<dbReference type="EMBL" id="KQ090044">
    <property type="protein sequence ID" value="KMT17588.1"/>
    <property type="molecule type" value="Genomic_DNA"/>
</dbReference>